<dbReference type="RefSeq" id="WP_169700208.1">
    <property type="nucleotide sequence ID" value="NZ_LS974202.1"/>
</dbReference>
<sequence length="93" mass="10710">MKRSVSLNLGGRQFSFLSSDPQEVVDQVFSKVTEMYDAFKKKEDEIGFEKLMVGICVNLAHDLIKSQNELVRLKAKYEEVLSEYFQGREGVEE</sequence>
<protein>
    <submittedName>
        <fullName evidence="1">Cell division protein ZapA</fullName>
    </submittedName>
</protein>
<dbReference type="Proteomes" id="UP000250796">
    <property type="component" value="Chromosome MESINF"/>
</dbReference>
<dbReference type="InterPro" id="IPR036192">
    <property type="entry name" value="Cell_div_ZapA-like_sf"/>
</dbReference>
<gene>
    <name evidence="1" type="ORF">MESINF_2546</name>
</gene>
<dbReference type="Pfam" id="PF05164">
    <property type="entry name" value="ZapA"/>
    <property type="match status" value="1"/>
</dbReference>
<evidence type="ECO:0000313" key="2">
    <source>
        <dbReference type="Proteomes" id="UP000250796"/>
    </source>
</evidence>
<organism evidence="1 2">
    <name type="scientific">Mesotoga infera</name>
    <dbReference type="NCBI Taxonomy" id="1236046"/>
    <lineage>
        <taxon>Bacteria</taxon>
        <taxon>Thermotogati</taxon>
        <taxon>Thermotogota</taxon>
        <taxon>Thermotogae</taxon>
        <taxon>Kosmotogales</taxon>
        <taxon>Kosmotogaceae</taxon>
        <taxon>Mesotoga</taxon>
    </lineage>
</organism>
<keyword evidence="1" id="KW-0132">Cell division</keyword>
<accession>A0A7Z7LHG8</accession>
<keyword evidence="2" id="KW-1185">Reference proteome</keyword>
<name>A0A7Z7LHG8_9BACT</name>
<dbReference type="KEGG" id="minf:MESINF_2546"/>
<reference evidence="1 2" key="1">
    <citation type="submission" date="2017-01" db="EMBL/GenBank/DDBJ databases">
        <authorList>
            <person name="Erauso G."/>
        </authorList>
    </citation>
    <scope>NUCLEOTIDE SEQUENCE [LARGE SCALE GENOMIC DNA]</scope>
    <source>
        <strain evidence="1">MESINF1</strain>
    </source>
</reference>
<keyword evidence="1" id="KW-0131">Cell cycle</keyword>
<proteinExistence type="predicted"/>
<dbReference type="EMBL" id="LS974202">
    <property type="protein sequence ID" value="SSC13986.1"/>
    <property type="molecule type" value="Genomic_DNA"/>
</dbReference>
<dbReference type="InterPro" id="IPR007838">
    <property type="entry name" value="Cell_div_ZapA-like"/>
</dbReference>
<dbReference type="AlphaFoldDB" id="A0A7Z7LHG8"/>
<dbReference type="GO" id="GO:0051301">
    <property type="term" value="P:cell division"/>
    <property type="evidence" value="ECO:0007669"/>
    <property type="project" value="UniProtKB-KW"/>
</dbReference>
<evidence type="ECO:0000313" key="1">
    <source>
        <dbReference type="EMBL" id="SSC13986.1"/>
    </source>
</evidence>
<dbReference type="SUPFAM" id="SSF102829">
    <property type="entry name" value="Cell division protein ZapA-like"/>
    <property type="match status" value="1"/>
</dbReference>